<dbReference type="PANTHER" id="PTHR13045:SF0">
    <property type="entry name" value="7-METHYLGUANOSINE PHOSPHATE-SPECIFIC 5'-NUCLEOTIDASE"/>
    <property type="match status" value="1"/>
</dbReference>
<keyword evidence="2" id="KW-0547">Nucleotide-binding</keyword>
<dbReference type="Pfam" id="PF05822">
    <property type="entry name" value="UMPH-1"/>
    <property type="match status" value="1"/>
</dbReference>
<dbReference type="WBParaSite" id="MBELARI_LOCUS15755">
    <property type="protein sequence ID" value="MBELARI_LOCUS15755"/>
    <property type="gene ID" value="MBELARI_LOCUS15755"/>
</dbReference>
<evidence type="ECO:0000256" key="1">
    <source>
        <dbReference type="ARBA" id="ARBA00022723"/>
    </source>
</evidence>
<evidence type="ECO:0000256" key="2">
    <source>
        <dbReference type="ARBA" id="ARBA00022741"/>
    </source>
</evidence>
<organism evidence="5 6">
    <name type="scientific">Mesorhabditis belari</name>
    <dbReference type="NCBI Taxonomy" id="2138241"/>
    <lineage>
        <taxon>Eukaryota</taxon>
        <taxon>Metazoa</taxon>
        <taxon>Ecdysozoa</taxon>
        <taxon>Nematoda</taxon>
        <taxon>Chromadorea</taxon>
        <taxon>Rhabditida</taxon>
        <taxon>Rhabditina</taxon>
        <taxon>Rhabditomorpha</taxon>
        <taxon>Rhabditoidea</taxon>
        <taxon>Rhabditidae</taxon>
        <taxon>Mesorhabditinae</taxon>
        <taxon>Mesorhabditis</taxon>
    </lineage>
</organism>
<sequence>MRKVSHFREPIIHVFNKNTTVIQKGSPFWTAHSERKNIMLLGDNLGDLNIEQGQEHSGITLKIGFLNTSDEVSARTFLNNFDLVLVEDSNV</sequence>
<dbReference type="Gene3D" id="3.40.50.1000">
    <property type="entry name" value="HAD superfamily/HAD-like"/>
    <property type="match status" value="1"/>
</dbReference>
<dbReference type="GO" id="GO:0005737">
    <property type="term" value="C:cytoplasm"/>
    <property type="evidence" value="ECO:0007669"/>
    <property type="project" value="InterPro"/>
</dbReference>
<reference evidence="6" key="1">
    <citation type="submission" date="2024-02" db="UniProtKB">
        <authorList>
            <consortium name="WormBaseParasite"/>
        </authorList>
    </citation>
    <scope>IDENTIFICATION</scope>
</reference>
<accession>A0AAF3EQ13</accession>
<keyword evidence="5" id="KW-1185">Reference proteome</keyword>
<keyword evidence="1" id="KW-0479">Metal-binding</keyword>
<dbReference type="InterPro" id="IPR023214">
    <property type="entry name" value="HAD_sf"/>
</dbReference>
<evidence type="ECO:0008006" key="7">
    <source>
        <dbReference type="Google" id="ProtNLM"/>
    </source>
</evidence>
<evidence type="ECO:0000256" key="3">
    <source>
        <dbReference type="ARBA" id="ARBA00022801"/>
    </source>
</evidence>
<evidence type="ECO:0000313" key="6">
    <source>
        <dbReference type="WBParaSite" id="MBELARI_LOCUS15755"/>
    </source>
</evidence>
<dbReference type="AlphaFoldDB" id="A0AAF3EQ13"/>
<keyword evidence="3" id="KW-0378">Hydrolase</keyword>
<dbReference type="GO" id="GO:0000287">
    <property type="term" value="F:magnesium ion binding"/>
    <property type="evidence" value="ECO:0007669"/>
    <property type="project" value="InterPro"/>
</dbReference>
<dbReference type="InterPro" id="IPR006434">
    <property type="entry name" value="Pyrimidine_nucleotidase_eu"/>
</dbReference>
<protein>
    <recommendedName>
        <fullName evidence="7">5'-nucleotidase</fullName>
    </recommendedName>
</protein>
<keyword evidence="4" id="KW-0460">Magnesium</keyword>
<proteinExistence type="predicted"/>
<name>A0AAF3EQ13_9BILA</name>
<dbReference type="GO" id="GO:0000166">
    <property type="term" value="F:nucleotide binding"/>
    <property type="evidence" value="ECO:0007669"/>
    <property type="project" value="UniProtKB-KW"/>
</dbReference>
<dbReference type="Proteomes" id="UP000887575">
    <property type="component" value="Unassembled WGS sequence"/>
</dbReference>
<evidence type="ECO:0000313" key="5">
    <source>
        <dbReference type="Proteomes" id="UP000887575"/>
    </source>
</evidence>
<evidence type="ECO:0000256" key="4">
    <source>
        <dbReference type="ARBA" id="ARBA00022842"/>
    </source>
</evidence>
<dbReference type="PANTHER" id="PTHR13045">
    <property type="entry name" value="5'-NUCLEOTIDASE"/>
    <property type="match status" value="1"/>
</dbReference>
<dbReference type="GO" id="GO:0008253">
    <property type="term" value="F:5'-nucleotidase activity"/>
    <property type="evidence" value="ECO:0007669"/>
    <property type="project" value="InterPro"/>
</dbReference>